<dbReference type="RefSeq" id="XP_020066920.1">
    <property type="nucleotide sequence ID" value="XM_020208767.1"/>
</dbReference>
<evidence type="ECO:0000313" key="2">
    <source>
        <dbReference type="EMBL" id="ODV81798.1"/>
    </source>
</evidence>
<protein>
    <submittedName>
        <fullName evidence="2">Uncharacterized protein</fullName>
    </submittedName>
</protein>
<organism evidence="2 3">
    <name type="scientific">Suhomyces tanzawaensis NRRL Y-17324</name>
    <dbReference type="NCBI Taxonomy" id="984487"/>
    <lineage>
        <taxon>Eukaryota</taxon>
        <taxon>Fungi</taxon>
        <taxon>Dikarya</taxon>
        <taxon>Ascomycota</taxon>
        <taxon>Saccharomycotina</taxon>
        <taxon>Pichiomycetes</taxon>
        <taxon>Debaryomycetaceae</taxon>
        <taxon>Suhomyces</taxon>
    </lineage>
</organism>
<dbReference type="PANTHER" id="PTHR34365:SF7">
    <property type="entry name" value="GLYCINE-RICH DOMAIN-CONTAINING PROTEIN 1"/>
    <property type="match status" value="1"/>
</dbReference>
<dbReference type="PANTHER" id="PTHR34365">
    <property type="entry name" value="ENOLASE (DUF1399)"/>
    <property type="match status" value="1"/>
</dbReference>
<sequence length="839" mass="95859">MTGKEKLPPRYNNLNSNEKPPAYSNVKKLDKKEDIMEKSELSDQRFRPFIDILGAHPQEFQDIRYTRNLKPKLVPKGYGLTRIPTVPDAVAHLKLLRAFAEYKKKLLEHLSDPEQEDLAVKTWQVFVTQSVKRFILFVMGCRDEIKGASVKPIDENMMYREGLKKEKKVIDFLDSLLPPLDVLMVWHSFLLNPKAFYDTFAREDFLLFANYPLPLKRIQELIDNDTFEYKPEKRYKDSWKKIMLKNSNDEGDLDYTLSFSATDPTVSVYCPLCSLKILENVPYTNAEKTGFADKDFSMEINVANHGCECGFTDVVTHDQLRCRLLVADLSSSLPLHGIYRYYSKLISPKELLKSRPLEISHSIKSPLAAEDYQNALRMVPLATSIFYILLRSFNRMKSRIILREYLSMNPVHALIKLPIRICEDLVGCVLRQERFIEKMTDLDWLHSPFIEGNMKESQLRYSRFFKLVTHYNYKTMMVPTLDIDLFWHTHMLSMANYFADCLQSKKGYVIDHNDKVEEGRLNDCFKTTSKAYRDHFKEEYSLCYCQYCLGIRISSRSWFSRSPGKVNEQKVFKGAGSVDFGFTHVSMHNSIKFPSVRAEYLVRRIMKMRRGVPWEDKTSSQYNRHNGMFIVSPIIPFTDTTSSFYAAQVGTVSQKTDQLVGESKVLVTHHDSDCKFAVDDGEEGNATDHLHYRKASRQRRSAPAPRAQTRSAHTAAAPAAHAPNYPSAHPSTAARPVQTQSQGPGLFGQMASTAAGVAVGSTIGHTLGAGITSMFGGSSSAAPVEQQQVQQQQNNQEPVRCDADARSFTRCLEENNGNMQICDFYLQQLKACQEAARHY</sequence>
<feature type="compositionally biased region" description="Basic residues" evidence="1">
    <location>
        <begin position="691"/>
        <end position="700"/>
    </location>
</feature>
<evidence type="ECO:0000313" key="3">
    <source>
        <dbReference type="Proteomes" id="UP000094285"/>
    </source>
</evidence>
<dbReference type="Proteomes" id="UP000094285">
    <property type="component" value="Unassembled WGS sequence"/>
</dbReference>
<reference evidence="3" key="1">
    <citation type="submission" date="2016-05" db="EMBL/GenBank/DDBJ databases">
        <title>Comparative genomics of biotechnologically important yeasts.</title>
        <authorList>
            <consortium name="DOE Joint Genome Institute"/>
            <person name="Riley R."/>
            <person name="Haridas S."/>
            <person name="Wolfe K.H."/>
            <person name="Lopes M.R."/>
            <person name="Hittinger C.T."/>
            <person name="Goker M."/>
            <person name="Salamov A."/>
            <person name="Wisecaver J."/>
            <person name="Long T.M."/>
            <person name="Aerts A.L."/>
            <person name="Barry K."/>
            <person name="Choi C."/>
            <person name="Clum A."/>
            <person name="Coughlan A.Y."/>
            <person name="Deshpande S."/>
            <person name="Douglass A.P."/>
            <person name="Hanson S.J."/>
            <person name="Klenk H.-P."/>
            <person name="Labutti K."/>
            <person name="Lapidus A."/>
            <person name="Lindquist E."/>
            <person name="Lipzen A."/>
            <person name="Meier-Kolthoff J.P."/>
            <person name="Ohm R.A."/>
            <person name="Otillar R.P."/>
            <person name="Pangilinan J."/>
            <person name="Peng Y."/>
            <person name="Rokas A."/>
            <person name="Rosa C.A."/>
            <person name="Scheuner C."/>
            <person name="Sibirny A.A."/>
            <person name="Slot J.C."/>
            <person name="Stielow J.B."/>
            <person name="Sun H."/>
            <person name="Kurtzman C.P."/>
            <person name="Blackwell M."/>
            <person name="Grigoriev I.V."/>
            <person name="Jeffries T.W."/>
        </authorList>
    </citation>
    <scope>NUCLEOTIDE SEQUENCE [LARGE SCALE GENOMIC DNA]</scope>
    <source>
        <strain evidence="3">NRRL Y-17324</strain>
    </source>
</reference>
<keyword evidence="3" id="KW-1185">Reference proteome</keyword>
<dbReference type="InterPro" id="IPR009836">
    <property type="entry name" value="GRDP-like"/>
</dbReference>
<feature type="compositionally biased region" description="Low complexity" evidence="1">
    <location>
        <begin position="784"/>
        <end position="797"/>
    </location>
</feature>
<feature type="region of interest" description="Disordered" evidence="1">
    <location>
        <begin position="1"/>
        <end position="25"/>
    </location>
</feature>
<feature type="region of interest" description="Disordered" evidence="1">
    <location>
        <begin position="691"/>
        <end position="747"/>
    </location>
</feature>
<dbReference type="GeneID" id="30982904"/>
<feature type="region of interest" description="Disordered" evidence="1">
    <location>
        <begin position="777"/>
        <end position="800"/>
    </location>
</feature>
<feature type="compositionally biased region" description="Low complexity" evidence="1">
    <location>
        <begin position="701"/>
        <end position="731"/>
    </location>
</feature>
<accession>A0A1E4SQM7</accession>
<dbReference type="STRING" id="984487.A0A1E4SQM7"/>
<dbReference type="OrthoDB" id="1106148at2759"/>
<name>A0A1E4SQM7_9ASCO</name>
<gene>
    <name evidence="2" type="ORF">CANTADRAFT_3868</name>
</gene>
<dbReference type="EMBL" id="KV453909">
    <property type="protein sequence ID" value="ODV81798.1"/>
    <property type="molecule type" value="Genomic_DNA"/>
</dbReference>
<evidence type="ECO:0000256" key="1">
    <source>
        <dbReference type="SAM" id="MobiDB-lite"/>
    </source>
</evidence>
<dbReference type="Pfam" id="PF07173">
    <property type="entry name" value="GRDP-like"/>
    <property type="match status" value="1"/>
</dbReference>
<proteinExistence type="predicted"/>
<dbReference type="AlphaFoldDB" id="A0A1E4SQM7"/>